<reference evidence="1" key="1">
    <citation type="submission" date="2020-07" db="EMBL/GenBank/DDBJ databases">
        <title>Genome sequences of bacteria associated with the marine, planktonic diatom Thalassiosira profunda strain ECT2AJA-044.</title>
        <authorList>
            <person name="Gargas C.B."/>
            <person name="Roberts W.R."/>
            <person name="Alverson A.J."/>
        </authorList>
    </citation>
    <scope>NUCLEOTIDE SEQUENCE</scope>
    <source>
        <strain evidence="1">ECT2AJA-044</strain>
    </source>
</reference>
<proteinExistence type="predicted"/>
<organism evidence="1 2">
    <name type="scientific">Cognatishimia activa</name>
    <dbReference type="NCBI Taxonomy" id="1715691"/>
    <lineage>
        <taxon>Bacteria</taxon>
        <taxon>Pseudomonadati</taxon>
        <taxon>Pseudomonadota</taxon>
        <taxon>Alphaproteobacteria</taxon>
        <taxon>Rhodobacterales</taxon>
        <taxon>Paracoccaceae</taxon>
        <taxon>Cognatishimia</taxon>
    </lineage>
</organism>
<name>A0A975ENQ4_9RHOB</name>
<evidence type="ECO:0000313" key="1">
    <source>
        <dbReference type="EMBL" id="QTN35537.1"/>
    </source>
</evidence>
<dbReference type="Proteomes" id="UP000665026">
    <property type="component" value="Chromosome"/>
</dbReference>
<evidence type="ECO:0000313" key="2">
    <source>
        <dbReference type="Proteomes" id="UP000665026"/>
    </source>
</evidence>
<protein>
    <submittedName>
        <fullName evidence="1">Uncharacterized protein</fullName>
    </submittedName>
</protein>
<dbReference type="AlphaFoldDB" id="A0A975ENQ4"/>
<dbReference type="KEGG" id="cact:HZ995_13795"/>
<sequence>MDRVLHMIVRMVMRRLMRQGVNKGIDMMAQRGGPKFDKRRTNDAVRVVRRASRM</sequence>
<dbReference type="EMBL" id="CP060010">
    <property type="protein sequence ID" value="QTN35537.1"/>
    <property type="molecule type" value="Genomic_DNA"/>
</dbReference>
<accession>A0A975ENQ4</accession>
<gene>
    <name evidence="1" type="ORF">HZ995_13795</name>
</gene>
<dbReference type="RefSeq" id="WP_209356241.1">
    <property type="nucleotide sequence ID" value="NZ_CP060010.1"/>
</dbReference>